<gene>
    <name evidence="2" type="ORF">CH362_05335</name>
</gene>
<reference evidence="2 3" key="1">
    <citation type="submission" date="2017-07" db="EMBL/GenBank/DDBJ databases">
        <title>Leptospira spp. isolated from tropical soils.</title>
        <authorList>
            <person name="Thibeaux R."/>
            <person name="Iraola G."/>
            <person name="Ferres I."/>
            <person name="Bierque E."/>
            <person name="Girault D."/>
            <person name="Soupe-Gilbert M.-E."/>
            <person name="Picardeau M."/>
            <person name="Goarant C."/>
        </authorList>
    </citation>
    <scope>NUCLEOTIDE SEQUENCE [LARGE SCALE GENOMIC DNA]</scope>
    <source>
        <strain evidence="2 3">FH4-C-A2</strain>
    </source>
</reference>
<protein>
    <submittedName>
        <fullName evidence="2">HupE/UreJ protein</fullName>
    </submittedName>
</protein>
<feature type="transmembrane region" description="Helical" evidence="1">
    <location>
        <begin position="200"/>
        <end position="221"/>
    </location>
</feature>
<feature type="transmembrane region" description="Helical" evidence="1">
    <location>
        <begin position="227"/>
        <end position="246"/>
    </location>
</feature>
<dbReference type="Pfam" id="PF13795">
    <property type="entry name" value="HupE_UreJ_2"/>
    <property type="match status" value="2"/>
</dbReference>
<dbReference type="Proteomes" id="UP000231926">
    <property type="component" value="Unassembled WGS sequence"/>
</dbReference>
<accession>A0A2M9YDW2</accession>
<feature type="transmembrane region" description="Helical" evidence="1">
    <location>
        <begin position="166"/>
        <end position="193"/>
    </location>
</feature>
<feature type="transmembrane region" description="Helical" evidence="1">
    <location>
        <begin position="355"/>
        <end position="375"/>
    </location>
</feature>
<keyword evidence="3" id="KW-1185">Reference proteome</keyword>
<keyword evidence="1" id="KW-0472">Membrane</keyword>
<keyword evidence="1" id="KW-0812">Transmembrane</keyword>
<evidence type="ECO:0000256" key="1">
    <source>
        <dbReference type="SAM" id="Phobius"/>
    </source>
</evidence>
<feature type="transmembrane region" description="Helical" evidence="1">
    <location>
        <begin position="282"/>
        <end position="299"/>
    </location>
</feature>
<evidence type="ECO:0000313" key="3">
    <source>
        <dbReference type="Proteomes" id="UP000231926"/>
    </source>
</evidence>
<comment type="caution">
    <text evidence="2">The sequence shown here is derived from an EMBL/GenBank/DDBJ whole genome shotgun (WGS) entry which is preliminary data.</text>
</comment>
<feature type="transmembrane region" description="Helical" evidence="1">
    <location>
        <begin position="387"/>
        <end position="404"/>
    </location>
</feature>
<dbReference type="EMBL" id="NPDR01000002">
    <property type="protein sequence ID" value="PJZ49751.1"/>
    <property type="molecule type" value="Genomic_DNA"/>
</dbReference>
<name>A0A2M9YDW2_9LEPT</name>
<feature type="transmembrane region" description="Helical" evidence="1">
    <location>
        <begin position="311"/>
        <end position="333"/>
    </location>
</feature>
<keyword evidence="1" id="KW-1133">Transmembrane helix</keyword>
<dbReference type="AlphaFoldDB" id="A0A2M9YDW2"/>
<dbReference type="RefSeq" id="WP_100709350.1">
    <property type="nucleotide sequence ID" value="NZ_NPDR01000002.1"/>
</dbReference>
<sequence length="408" mass="45634">MKNFLLLSLFFSLVSELHPHNKSESFSVWNLHKNILSGIITIPSRETTRIPFSPNESGDPGQHISSYIKTHILVRSKKKDCELVSGPKILRSDPSFLKLELSYDCKDVSPEFLVYTCLFEFASSHLHYARLYFENGNLSENLFQSKRTEWNLKDGSELSDQPSSDFFQFVIAGMEHIGSGFDHIAFLLAILLAARNRKDILVCITGFTLGHSFTLSLAVLGKVSPESSGIEAFIGLTILIVAGEYVSSKDEKIRNRISVSLGLLPFLIGLLSWSLGLRENHVFLAYLGMSIFAGSYLALNSYISPYKGKGIYLGISTLAFGMIHGFGFAGFLLETGLNREHLFAPLFGFNLGVELGQLVLVGIVLVIGGLAKRLYFFKNDSKRIERFYLSILFLLSTLGTYWFVQRSF</sequence>
<organism evidence="2 3">
    <name type="scientific">Leptospira saintgironsiae</name>
    <dbReference type="NCBI Taxonomy" id="2023183"/>
    <lineage>
        <taxon>Bacteria</taxon>
        <taxon>Pseudomonadati</taxon>
        <taxon>Spirochaetota</taxon>
        <taxon>Spirochaetia</taxon>
        <taxon>Leptospirales</taxon>
        <taxon>Leptospiraceae</taxon>
        <taxon>Leptospira</taxon>
    </lineage>
</organism>
<dbReference type="OrthoDB" id="9808870at2"/>
<feature type="transmembrane region" description="Helical" evidence="1">
    <location>
        <begin position="258"/>
        <end position="276"/>
    </location>
</feature>
<dbReference type="InterPro" id="IPR032809">
    <property type="entry name" value="Put_HupE_UreJ"/>
</dbReference>
<evidence type="ECO:0000313" key="2">
    <source>
        <dbReference type="EMBL" id="PJZ49751.1"/>
    </source>
</evidence>
<proteinExistence type="predicted"/>